<dbReference type="InterPro" id="IPR039425">
    <property type="entry name" value="RNA_pol_sigma-70-like"/>
</dbReference>
<proteinExistence type="inferred from homology"/>
<feature type="domain" description="RNA polymerase sigma-70 region 2" evidence="6">
    <location>
        <begin position="27"/>
        <end position="94"/>
    </location>
</feature>
<dbReference type="GO" id="GO:0003677">
    <property type="term" value="F:DNA binding"/>
    <property type="evidence" value="ECO:0007669"/>
    <property type="project" value="InterPro"/>
</dbReference>
<keyword evidence="2" id="KW-0805">Transcription regulation</keyword>
<dbReference type="Gene3D" id="1.10.10.10">
    <property type="entry name" value="Winged helix-like DNA-binding domain superfamily/Winged helix DNA-binding domain"/>
    <property type="match status" value="1"/>
</dbReference>
<dbReference type="EMBL" id="JACCBA010000001">
    <property type="protein sequence ID" value="NYD49968.1"/>
    <property type="molecule type" value="Genomic_DNA"/>
</dbReference>
<gene>
    <name evidence="8" type="ORF">BJY14_005951</name>
</gene>
<evidence type="ECO:0000259" key="7">
    <source>
        <dbReference type="Pfam" id="PF08281"/>
    </source>
</evidence>
<evidence type="ECO:0000256" key="2">
    <source>
        <dbReference type="ARBA" id="ARBA00023015"/>
    </source>
</evidence>
<dbReference type="RefSeq" id="WP_246396158.1">
    <property type="nucleotide sequence ID" value="NZ_JACCBA010000001.1"/>
</dbReference>
<dbReference type="InterPro" id="IPR013324">
    <property type="entry name" value="RNA_pol_sigma_r3/r4-like"/>
</dbReference>
<dbReference type="Pfam" id="PF08281">
    <property type="entry name" value="Sigma70_r4_2"/>
    <property type="match status" value="1"/>
</dbReference>
<organism evidence="8 9">
    <name type="scientific">Actinomadura luteofluorescens</name>
    <dbReference type="NCBI Taxonomy" id="46163"/>
    <lineage>
        <taxon>Bacteria</taxon>
        <taxon>Bacillati</taxon>
        <taxon>Actinomycetota</taxon>
        <taxon>Actinomycetes</taxon>
        <taxon>Streptosporangiales</taxon>
        <taxon>Thermomonosporaceae</taxon>
        <taxon>Actinomadura</taxon>
    </lineage>
</organism>
<name>A0A7Y9ELH9_9ACTN</name>
<dbReference type="InterPro" id="IPR007627">
    <property type="entry name" value="RNA_pol_sigma70_r2"/>
</dbReference>
<dbReference type="Pfam" id="PF04542">
    <property type="entry name" value="Sigma70_r2"/>
    <property type="match status" value="1"/>
</dbReference>
<keyword evidence="9" id="KW-1185">Reference proteome</keyword>
<dbReference type="NCBIfam" id="TIGR02937">
    <property type="entry name" value="sigma70-ECF"/>
    <property type="match status" value="1"/>
</dbReference>
<accession>A0A7Y9ELH9</accession>
<dbReference type="GO" id="GO:0016987">
    <property type="term" value="F:sigma factor activity"/>
    <property type="evidence" value="ECO:0007669"/>
    <property type="project" value="UniProtKB-KW"/>
</dbReference>
<dbReference type="SUPFAM" id="SSF88659">
    <property type="entry name" value="Sigma3 and sigma4 domains of RNA polymerase sigma factors"/>
    <property type="match status" value="1"/>
</dbReference>
<feature type="region of interest" description="Disordered" evidence="5">
    <location>
        <begin position="178"/>
        <end position="213"/>
    </location>
</feature>
<evidence type="ECO:0000256" key="5">
    <source>
        <dbReference type="SAM" id="MobiDB-lite"/>
    </source>
</evidence>
<comment type="similarity">
    <text evidence="1">Belongs to the sigma-70 factor family. ECF subfamily.</text>
</comment>
<protein>
    <submittedName>
        <fullName evidence="8">RNA polymerase sigma-70 factor (ECF subfamily)</fullName>
    </submittedName>
</protein>
<dbReference type="Proteomes" id="UP000529783">
    <property type="component" value="Unassembled WGS sequence"/>
</dbReference>
<sequence>MPSPSRTPHAQESRPPDDRRRRFEDVYAANRARILGYALRRTSDPQDAADVLAETFLTAWRRLDDVPPGDEARLWLYGVARRVLANHHRGERRRSALAADLGSQVRDGLTGHDAPDGDLAGVGAAFRGLPESDRELLALVGWEGLDHGEIATVLGCSRNAVRIRLHRARRRFARALARADADAPAASTPLPATPLPTTPLPAAGRRIPNGDPT</sequence>
<evidence type="ECO:0000259" key="6">
    <source>
        <dbReference type="Pfam" id="PF04542"/>
    </source>
</evidence>
<evidence type="ECO:0000256" key="4">
    <source>
        <dbReference type="ARBA" id="ARBA00023163"/>
    </source>
</evidence>
<keyword evidence="3" id="KW-0731">Sigma factor</keyword>
<dbReference type="InterPro" id="IPR013325">
    <property type="entry name" value="RNA_pol_sigma_r2"/>
</dbReference>
<dbReference type="InterPro" id="IPR036388">
    <property type="entry name" value="WH-like_DNA-bd_sf"/>
</dbReference>
<keyword evidence="4" id="KW-0804">Transcription</keyword>
<dbReference type="Gene3D" id="1.10.1740.10">
    <property type="match status" value="1"/>
</dbReference>
<dbReference type="PANTHER" id="PTHR43133">
    <property type="entry name" value="RNA POLYMERASE ECF-TYPE SIGMA FACTO"/>
    <property type="match status" value="1"/>
</dbReference>
<feature type="region of interest" description="Disordered" evidence="5">
    <location>
        <begin position="1"/>
        <end position="23"/>
    </location>
</feature>
<evidence type="ECO:0000313" key="9">
    <source>
        <dbReference type="Proteomes" id="UP000529783"/>
    </source>
</evidence>
<feature type="compositionally biased region" description="Basic and acidic residues" evidence="5">
    <location>
        <begin position="9"/>
        <end position="23"/>
    </location>
</feature>
<evidence type="ECO:0000313" key="8">
    <source>
        <dbReference type="EMBL" id="NYD49968.1"/>
    </source>
</evidence>
<evidence type="ECO:0000256" key="3">
    <source>
        <dbReference type="ARBA" id="ARBA00023082"/>
    </source>
</evidence>
<dbReference type="SUPFAM" id="SSF88946">
    <property type="entry name" value="Sigma2 domain of RNA polymerase sigma factors"/>
    <property type="match status" value="1"/>
</dbReference>
<dbReference type="GO" id="GO:0006352">
    <property type="term" value="P:DNA-templated transcription initiation"/>
    <property type="evidence" value="ECO:0007669"/>
    <property type="project" value="InterPro"/>
</dbReference>
<dbReference type="InterPro" id="IPR013249">
    <property type="entry name" value="RNA_pol_sigma70_r4_t2"/>
</dbReference>
<evidence type="ECO:0000256" key="1">
    <source>
        <dbReference type="ARBA" id="ARBA00010641"/>
    </source>
</evidence>
<dbReference type="AlphaFoldDB" id="A0A7Y9ELH9"/>
<dbReference type="InterPro" id="IPR014284">
    <property type="entry name" value="RNA_pol_sigma-70_dom"/>
</dbReference>
<comment type="caution">
    <text evidence="8">The sequence shown here is derived from an EMBL/GenBank/DDBJ whole genome shotgun (WGS) entry which is preliminary data.</text>
</comment>
<feature type="compositionally biased region" description="Low complexity" evidence="5">
    <location>
        <begin position="178"/>
        <end position="190"/>
    </location>
</feature>
<dbReference type="PANTHER" id="PTHR43133:SF25">
    <property type="entry name" value="RNA POLYMERASE SIGMA FACTOR RFAY-RELATED"/>
    <property type="match status" value="1"/>
</dbReference>
<reference evidence="8 9" key="1">
    <citation type="submission" date="2020-07" db="EMBL/GenBank/DDBJ databases">
        <title>Sequencing the genomes of 1000 actinobacteria strains.</title>
        <authorList>
            <person name="Klenk H.-P."/>
        </authorList>
    </citation>
    <scope>NUCLEOTIDE SEQUENCE [LARGE SCALE GENOMIC DNA]</scope>
    <source>
        <strain evidence="8 9">DSM 40398</strain>
    </source>
</reference>
<feature type="domain" description="RNA polymerase sigma factor 70 region 4 type 2" evidence="7">
    <location>
        <begin position="124"/>
        <end position="171"/>
    </location>
</feature>